<dbReference type="Pfam" id="PF20170">
    <property type="entry name" value="Plexin_RBD"/>
    <property type="match status" value="1"/>
</dbReference>
<dbReference type="OrthoDB" id="125363at2759"/>
<dbReference type="InParanoid" id="T1FZE2"/>
<dbReference type="HOGENOM" id="CLU_004205_3_1_1"/>
<feature type="transmembrane region" description="Helical" evidence="1">
    <location>
        <begin position="203"/>
        <end position="229"/>
    </location>
</feature>
<feature type="domain" description="Plexin cytoplasmic RasGAP" evidence="2">
    <location>
        <begin position="1"/>
        <end position="413"/>
    </location>
</feature>
<evidence type="ECO:0000259" key="3">
    <source>
        <dbReference type="Pfam" id="PF20170"/>
    </source>
</evidence>
<dbReference type="EnsemblMetazoa" id="HelroT68417">
    <property type="protein sequence ID" value="HelroP68417"/>
    <property type="gene ID" value="HelroG68417"/>
</dbReference>
<reference evidence="5" key="3">
    <citation type="submission" date="2015-06" db="UniProtKB">
        <authorList>
            <consortium name="EnsemblMetazoa"/>
        </authorList>
    </citation>
    <scope>IDENTIFICATION</scope>
</reference>
<sequence>IIELLLHRMAEKYKNQGKNPKLMLRRYGESIVERLTTCWLSVSMYRHLKGDVGEKLFQLYLAVKQQIYSGPVDACTDQAKFTLSERNFLKEYQFDAEPLVGSSPQKKQQMPTSCKLLPCDTISQAKDKIIDKLYQNEPFVNKPNYRLYDLYLVSDPDMKLSEDVDIQKNNGDYVKLRTLEDYHIQTGHQLKLIKKPDDDDDAFLRYVGVFHLLAYLFIIQFFTLVNYFMKVKNEDVERMNRSGKSKKTSRRKLLTEDYYPLLQTKVNLEEHINKLFDSIFAASTEIAPSVKYLFDVFDKIADQMAFTDPLVTTIWKNYCFILKFWVNLIQNPSFLFEIEKDVVLDSCLTVIGQALMDGCSIQEIKLNKSSPTSKLLFAKDYEKFKLLAKNFYEGVKNGKEISSKEIARTMEKNYSVCGSIF</sequence>
<evidence type="ECO:0000313" key="4">
    <source>
        <dbReference type="EMBL" id="ESN96021.1"/>
    </source>
</evidence>
<dbReference type="Proteomes" id="UP000015101">
    <property type="component" value="Unassembled WGS sequence"/>
</dbReference>
<dbReference type="InterPro" id="IPR008936">
    <property type="entry name" value="Rho_GTPase_activation_prot"/>
</dbReference>
<protein>
    <submittedName>
        <fullName evidence="4 5">Uncharacterized protein</fullName>
    </submittedName>
</protein>
<evidence type="ECO:0000313" key="6">
    <source>
        <dbReference type="Proteomes" id="UP000015101"/>
    </source>
</evidence>
<dbReference type="InterPro" id="IPR013548">
    <property type="entry name" value="Plexin_cytoplasmic_RasGAP_dom"/>
</dbReference>
<keyword evidence="6" id="KW-1185">Reference proteome</keyword>
<dbReference type="Pfam" id="PF08337">
    <property type="entry name" value="Plexin_cytopl"/>
    <property type="match status" value="1"/>
</dbReference>
<proteinExistence type="predicted"/>
<evidence type="ECO:0000313" key="5">
    <source>
        <dbReference type="EnsemblMetazoa" id="HelroP68417"/>
    </source>
</evidence>
<dbReference type="eggNOG" id="KOG3610">
    <property type="taxonomic scope" value="Eukaryota"/>
</dbReference>
<dbReference type="InterPro" id="IPR046800">
    <property type="entry name" value="Plexin_RBD"/>
</dbReference>
<keyword evidence="1" id="KW-0812">Transmembrane</keyword>
<dbReference type="PANTHER" id="PTHR22625:SF70">
    <property type="entry name" value="PLEXIN A, ISOFORM A"/>
    <property type="match status" value="1"/>
</dbReference>
<feature type="domain" description="Plexin cytoplasmic RhoGTPase-binding" evidence="3">
    <location>
        <begin position="83"/>
        <end position="192"/>
    </location>
</feature>
<dbReference type="EMBL" id="AMQM01001283">
    <property type="status" value="NOT_ANNOTATED_CDS"/>
    <property type="molecule type" value="Genomic_DNA"/>
</dbReference>
<reference evidence="4 6" key="2">
    <citation type="journal article" date="2013" name="Nature">
        <title>Insights into bilaterian evolution from three spiralian genomes.</title>
        <authorList>
            <person name="Simakov O."/>
            <person name="Marletaz F."/>
            <person name="Cho S.J."/>
            <person name="Edsinger-Gonzales E."/>
            <person name="Havlak P."/>
            <person name="Hellsten U."/>
            <person name="Kuo D.H."/>
            <person name="Larsson T."/>
            <person name="Lv J."/>
            <person name="Arendt D."/>
            <person name="Savage R."/>
            <person name="Osoegawa K."/>
            <person name="de Jong P."/>
            <person name="Grimwood J."/>
            <person name="Chapman J.A."/>
            <person name="Shapiro H."/>
            <person name="Aerts A."/>
            <person name="Otillar R.P."/>
            <person name="Terry A.Y."/>
            <person name="Boore J.L."/>
            <person name="Grigoriev I.V."/>
            <person name="Lindberg D.R."/>
            <person name="Seaver E.C."/>
            <person name="Weisblat D.A."/>
            <person name="Putnam N.H."/>
            <person name="Rokhsar D.S."/>
        </authorList>
    </citation>
    <scope>NUCLEOTIDE SEQUENCE</scope>
</reference>
<reference evidence="6" key="1">
    <citation type="submission" date="2012-12" db="EMBL/GenBank/DDBJ databases">
        <authorList>
            <person name="Hellsten U."/>
            <person name="Grimwood J."/>
            <person name="Chapman J.A."/>
            <person name="Shapiro H."/>
            <person name="Aerts A."/>
            <person name="Otillar R.P."/>
            <person name="Terry A.Y."/>
            <person name="Boore J.L."/>
            <person name="Simakov O."/>
            <person name="Marletaz F."/>
            <person name="Cho S.-J."/>
            <person name="Edsinger-Gonzales E."/>
            <person name="Havlak P."/>
            <person name="Kuo D.-H."/>
            <person name="Larsson T."/>
            <person name="Lv J."/>
            <person name="Arendt D."/>
            <person name="Savage R."/>
            <person name="Osoegawa K."/>
            <person name="de Jong P."/>
            <person name="Lindberg D.R."/>
            <person name="Seaver E.C."/>
            <person name="Weisblat D.A."/>
            <person name="Putnam N.H."/>
            <person name="Grigoriev I.V."/>
            <person name="Rokhsar D.S."/>
        </authorList>
    </citation>
    <scope>NUCLEOTIDE SEQUENCE</scope>
</reference>
<dbReference type="CTD" id="20214190"/>
<dbReference type="Gene3D" id="1.10.506.10">
    <property type="entry name" value="GTPase Activation - p120gap, domain 1"/>
    <property type="match status" value="2"/>
</dbReference>
<dbReference type="GeneID" id="20214190"/>
<dbReference type="STRING" id="6412.T1FZE2"/>
<dbReference type="RefSeq" id="XP_009025225.1">
    <property type="nucleotide sequence ID" value="XM_009026977.1"/>
</dbReference>
<dbReference type="KEGG" id="hro:HELRODRAFT_68417"/>
<accession>T1FZE2</accession>
<evidence type="ECO:0000259" key="2">
    <source>
        <dbReference type="Pfam" id="PF08337"/>
    </source>
</evidence>
<dbReference type="GO" id="GO:0017154">
    <property type="term" value="F:semaphorin receptor activity"/>
    <property type="evidence" value="ECO:0007669"/>
    <property type="project" value="InterPro"/>
</dbReference>
<dbReference type="Gene3D" id="3.10.20.90">
    <property type="entry name" value="Phosphatidylinositol 3-kinase Catalytic Subunit, Chain A, domain 1"/>
    <property type="match status" value="1"/>
</dbReference>
<organism evidence="5 6">
    <name type="scientific">Helobdella robusta</name>
    <name type="common">Californian leech</name>
    <dbReference type="NCBI Taxonomy" id="6412"/>
    <lineage>
        <taxon>Eukaryota</taxon>
        <taxon>Metazoa</taxon>
        <taxon>Spiralia</taxon>
        <taxon>Lophotrochozoa</taxon>
        <taxon>Annelida</taxon>
        <taxon>Clitellata</taxon>
        <taxon>Hirudinea</taxon>
        <taxon>Rhynchobdellida</taxon>
        <taxon>Glossiphoniidae</taxon>
        <taxon>Helobdella</taxon>
    </lineage>
</organism>
<dbReference type="InterPro" id="IPR031148">
    <property type="entry name" value="Plexin"/>
</dbReference>
<keyword evidence="1" id="KW-0472">Membrane</keyword>
<dbReference type="EMBL" id="KB097495">
    <property type="protein sequence ID" value="ESN96021.1"/>
    <property type="molecule type" value="Genomic_DNA"/>
</dbReference>
<dbReference type="PANTHER" id="PTHR22625">
    <property type="entry name" value="PLEXIN"/>
    <property type="match status" value="1"/>
</dbReference>
<gene>
    <name evidence="5" type="primary">20214190</name>
    <name evidence="4" type="ORF">HELRODRAFT_68417</name>
</gene>
<dbReference type="OMA" id="IDYCAMV"/>
<dbReference type="SUPFAM" id="SSF48350">
    <property type="entry name" value="GTPase activation domain, GAP"/>
    <property type="match status" value="1"/>
</dbReference>
<keyword evidence="1" id="KW-1133">Transmembrane helix</keyword>
<evidence type="ECO:0000256" key="1">
    <source>
        <dbReference type="SAM" id="Phobius"/>
    </source>
</evidence>
<name>T1FZE2_HELRO</name>
<dbReference type="AlphaFoldDB" id="T1FZE2"/>